<evidence type="ECO:0000313" key="4">
    <source>
        <dbReference type="EMBL" id="MCV2863355.1"/>
    </source>
</evidence>
<accession>A0ABT2YWW7</accession>
<dbReference type="PANTHER" id="PTHR43179:SF12">
    <property type="entry name" value="GALACTOFURANOSYLTRANSFERASE GLFT2"/>
    <property type="match status" value="1"/>
</dbReference>
<dbReference type="RefSeq" id="WP_263719762.1">
    <property type="nucleotide sequence ID" value="NZ_JAOWLA010000001.1"/>
</dbReference>
<evidence type="ECO:0000256" key="2">
    <source>
        <dbReference type="ARBA" id="ARBA00022676"/>
    </source>
</evidence>
<dbReference type="Gene3D" id="3.90.550.10">
    <property type="entry name" value="Spore Coat Polysaccharide Biosynthesis Protein SpsA, Chain A"/>
    <property type="match status" value="1"/>
</dbReference>
<dbReference type="PANTHER" id="PTHR43179">
    <property type="entry name" value="RHAMNOSYLTRANSFERASE WBBL"/>
    <property type="match status" value="1"/>
</dbReference>
<evidence type="ECO:0000256" key="3">
    <source>
        <dbReference type="ARBA" id="ARBA00022679"/>
    </source>
</evidence>
<keyword evidence="2" id="KW-0328">Glycosyltransferase</keyword>
<keyword evidence="3" id="KW-0808">Transferase</keyword>
<dbReference type="InterPro" id="IPR029044">
    <property type="entry name" value="Nucleotide-diphossugar_trans"/>
</dbReference>
<sequence>MTGDPLVGPPPASVIPASIIPVSIIVVSRHRPTELSFCLAAIRKQDHPNFELVVVADPATAAGIAVPGAKVVPFDEANISAARNAGLAQAAGEIVAFIDDDAVAEPRWLSRLTAPFEDPEVAATGGFVIGRNGISFQWKASAADRQGRSTPLEVDPAAVTVLAGSPGRAIRTEGTNCAFRRAILAERGGFDPAYRFYLDETDLNMRLAERGLKTAIVPRARVHHGFAASARRRADRTPTDLTEIGASQAVFLRRHAPMEEQAAALDRLRAEQAARAEKLRRRGRIDAAAKAHLLASLDRGIEAGLERPLSALAPVRAAPPAFRRLAGGSGAVRHLCGWSWQARRLRAAAPDAEGAGTTLLILFSPTTLFHRLRFTGTHWEQRGGLFGRSDRADPLFRFWTRKGRCAREASRLDF</sequence>
<gene>
    <name evidence="4" type="ORF">OE647_01225</name>
</gene>
<reference evidence="4 5" key="1">
    <citation type="submission" date="2022-10" db="EMBL/GenBank/DDBJ databases">
        <title>Defluviimonas sp. nov., isolated from ocean surface water.</title>
        <authorList>
            <person name="He W."/>
            <person name="Wang L."/>
            <person name="Zhang D.-F."/>
        </authorList>
    </citation>
    <scope>NUCLEOTIDE SEQUENCE [LARGE SCALE GENOMIC DNA]</scope>
    <source>
        <strain evidence="4 5">WL0075</strain>
    </source>
</reference>
<protein>
    <submittedName>
        <fullName evidence="4">Glycosyltransferase family 2 protein</fullName>
    </submittedName>
</protein>
<dbReference type="Proteomes" id="UP001652503">
    <property type="component" value="Unassembled WGS sequence"/>
</dbReference>
<comment type="similarity">
    <text evidence="1">Belongs to the glycosyltransferase 2 family.</text>
</comment>
<name>A0ABT2YWW7_9RHOB</name>
<comment type="caution">
    <text evidence="4">The sequence shown here is derived from an EMBL/GenBank/DDBJ whole genome shotgun (WGS) entry which is preliminary data.</text>
</comment>
<evidence type="ECO:0000256" key="1">
    <source>
        <dbReference type="ARBA" id="ARBA00006739"/>
    </source>
</evidence>
<dbReference type="Pfam" id="PF13641">
    <property type="entry name" value="Glyco_tranf_2_3"/>
    <property type="match status" value="1"/>
</dbReference>
<proteinExistence type="inferred from homology"/>
<dbReference type="SUPFAM" id="SSF53448">
    <property type="entry name" value="Nucleotide-diphospho-sugar transferases"/>
    <property type="match status" value="1"/>
</dbReference>
<keyword evidence="5" id="KW-1185">Reference proteome</keyword>
<organism evidence="4 5">
    <name type="scientific">Albidovulum sediminicola</name>
    <dbReference type="NCBI Taxonomy" id="2984331"/>
    <lineage>
        <taxon>Bacteria</taxon>
        <taxon>Pseudomonadati</taxon>
        <taxon>Pseudomonadota</taxon>
        <taxon>Alphaproteobacteria</taxon>
        <taxon>Rhodobacterales</taxon>
        <taxon>Paracoccaceae</taxon>
        <taxon>Albidovulum</taxon>
    </lineage>
</organism>
<dbReference type="EMBL" id="JAOWLA010000001">
    <property type="protein sequence ID" value="MCV2863355.1"/>
    <property type="molecule type" value="Genomic_DNA"/>
</dbReference>
<evidence type="ECO:0000313" key="5">
    <source>
        <dbReference type="Proteomes" id="UP001652503"/>
    </source>
</evidence>